<dbReference type="InterPro" id="IPR006101">
    <property type="entry name" value="Glyco_hydro_2"/>
</dbReference>
<dbReference type="Gene3D" id="2.60.40.10">
    <property type="entry name" value="Immunoglobulins"/>
    <property type="match status" value="3"/>
</dbReference>
<proteinExistence type="inferred from homology"/>
<evidence type="ECO:0000256" key="1">
    <source>
        <dbReference type="ARBA" id="ARBA00006285"/>
    </source>
</evidence>
<dbReference type="Pfam" id="PF00728">
    <property type="entry name" value="Glyco_hydro_20"/>
    <property type="match status" value="1"/>
</dbReference>
<feature type="compositionally biased region" description="Acidic residues" evidence="7">
    <location>
        <begin position="2409"/>
        <end position="2442"/>
    </location>
</feature>
<dbReference type="NCBIfam" id="TIGR01168">
    <property type="entry name" value="YSIRK_signal"/>
    <property type="match status" value="1"/>
</dbReference>
<dbReference type="Pfam" id="PF18565">
    <property type="entry name" value="Glyco_hydro2_C5"/>
    <property type="match status" value="1"/>
</dbReference>
<dbReference type="Pfam" id="PF02837">
    <property type="entry name" value="Glyco_hydro_2_N"/>
    <property type="match status" value="1"/>
</dbReference>
<dbReference type="Pfam" id="PF04650">
    <property type="entry name" value="YSIRK_signal"/>
    <property type="match status" value="1"/>
</dbReference>
<accession>A0AB74U8R1</accession>
<feature type="compositionally biased region" description="Low complexity" evidence="7">
    <location>
        <begin position="2443"/>
        <end position="2453"/>
    </location>
</feature>
<dbReference type="InterPro" id="IPR017853">
    <property type="entry name" value="GH"/>
</dbReference>
<keyword evidence="5" id="KW-0326">Glycosidase</keyword>
<evidence type="ECO:0000256" key="4">
    <source>
        <dbReference type="ARBA" id="ARBA00022801"/>
    </source>
</evidence>
<dbReference type="RefSeq" id="WP_347298263.1">
    <property type="nucleotide sequence ID" value="NZ_CP142434.1"/>
</dbReference>
<dbReference type="SUPFAM" id="SSF51445">
    <property type="entry name" value="(Trans)glycosidases"/>
    <property type="match status" value="2"/>
</dbReference>
<dbReference type="PANTHER" id="PTHR42732">
    <property type="entry name" value="BETA-GALACTOSIDASE"/>
    <property type="match status" value="1"/>
</dbReference>
<dbReference type="Pfam" id="PF00754">
    <property type="entry name" value="F5_F8_type_C"/>
    <property type="match status" value="2"/>
</dbReference>
<dbReference type="InterPro" id="IPR000421">
    <property type="entry name" value="FA58C"/>
</dbReference>
<dbReference type="PRINTS" id="PR00132">
    <property type="entry name" value="GLHYDRLASE2"/>
</dbReference>
<feature type="region of interest" description="Disordered" evidence="7">
    <location>
        <begin position="2404"/>
        <end position="2461"/>
    </location>
</feature>
<dbReference type="EMBL" id="CP142434">
    <property type="protein sequence ID" value="XBC48261.1"/>
    <property type="molecule type" value="Genomic_DNA"/>
</dbReference>
<dbReference type="GO" id="GO:0005975">
    <property type="term" value="P:carbohydrate metabolic process"/>
    <property type="evidence" value="ECO:0007669"/>
    <property type="project" value="InterPro"/>
</dbReference>
<comment type="similarity">
    <text evidence="1">Belongs to the glycosyl hydrolase 20 family.</text>
</comment>
<dbReference type="PANTHER" id="PTHR42732:SF1">
    <property type="entry name" value="BETA-MANNOSIDASE"/>
    <property type="match status" value="1"/>
</dbReference>
<gene>
    <name evidence="10" type="ORF">VUQ07_02540</name>
    <name evidence="9" type="ORF">VUQ09_02425</name>
</gene>
<dbReference type="InterPro" id="IPR005877">
    <property type="entry name" value="YSIRK_signal_dom"/>
</dbReference>
<evidence type="ECO:0000256" key="6">
    <source>
        <dbReference type="SAM" id="Coils"/>
    </source>
</evidence>
<dbReference type="Pfam" id="PF02836">
    <property type="entry name" value="Glyco_hydro_2_C"/>
    <property type="match status" value="1"/>
</dbReference>
<evidence type="ECO:0000259" key="8">
    <source>
        <dbReference type="PROSITE" id="PS50022"/>
    </source>
</evidence>
<evidence type="ECO:0000313" key="10">
    <source>
        <dbReference type="EMBL" id="XBC51982.1"/>
    </source>
</evidence>
<feature type="compositionally biased region" description="Acidic residues" evidence="7">
    <location>
        <begin position="2219"/>
        <end position="2233"/>
    </location>
</feature>
<dbReference type="InterPro" id="IPR051913">
    <property type="entry name" value="GH2_Domain-Containing"/>
</dbReference>
<evidence type="ECO:0000256" key="7">
    <source>
        <dbReference type="SAM" id="MobiDB-lite"/>
    </source>
</evidence>
<dbReference type="CDD" id="cd06564">
    <property type="entry name" value="GH20_DspB_LnbB-like"/>
    <property type="match status" value="1"/>
</dbReference>
<name>A0AB74U8R1_9LACT</name>
<sequence>MFSKNNHQMKNSDCGNKQKKYSLRKLSVGLVSVSLGIVLYTGNAVSVSAEEVNDEVNVDEGVAEKSPPIENTELAEVSSDANPEEVIDIESAVEKAVETIESGAEDALEKLTEEIEENNQLVSEDNDNESSSDEELDTIVETSSNEVKTDESDIENIVDDEIKYQKSTEQKRINSSEAREQYVQLVGENERKVLFSSNWRVQRGENTEASQANFDDEEWNVIDLPHDYSIDQEFSTQYEAESGFLPGGVSWYRKDFVLPNELKNKNVTFHLEGAYMNTEVYVNSHKVGEHHHGYTGAAFDITKYLNTDGKTRNVIAVRTENKVPTSRWYSGSGIYRDVNLMVTDKLHVDHYGVKIEANNLEENHESTVTTTVKTTVINNHEEAKDFTVEVRLLDKDGQQVANVQSNSLKIEAGQSMIENLEFNVETPTLWSIDNPYLYKIETLIKTNDTVIDRVVNDFGYRFFKFDADEGFSLNGKNIKLKGVNMHHDQGALGAVANPAAMERQVQILKKMGANAIRTSHNPVSPALIDIANRYGVLVIEESFDGWHRAKNGNVNDYSNYFDQAIGEENEIIHGRSDMTWAEYDLKEMIRKSQNAPSVIMWSLGNEISEGAGGAPQPYINHGKNLVKWAREIDQTRPLTFGDNRGNLEYEKIHEEIIKYGGVVGFNYRTDAFMKSLKDKHPAWPLMMSETGSAIHSRSWYSTYGRDNQNLHMSAYDTDAAVVGWGASASESWRRVIENDFIAGEFVWTGFDYLGEPTPWNGIGQGSVSGQGAKPNSSFFGIVDTAGFPKDTYYLYHSMWNDQEDTLHLMPTWNKENLVVDNQGHVKVDVFTNAAKVELYLNGEKVAEDTSTLHTTDLGYSYRRFTSTNNKKPYATFNIKHEPGELSVRAWDEEGNEITENAYGRKLVETYGKPAALKASGNKEELTADGRDLLYVEVDVVDEEGRLVDNATDRVNFEVVGEGKLVGVDNGNQADTDSYKGNTRTAFGGKVLAIIQATNRAGSITVNVTGEGLEGTSLTVNTKAKPSNDVTFLRSYHLADTFYTQAGQPVALPNVISGTFSNAESRNIAIEWIEIDQSKYENTGTFEITGRLVDYDTPIKTTVSVLNKITAIENYATALSTTQTLRLPETRRGYNSLGEFVTVPFAVTWQTDDIDISQPGDYTIKGTADVFGQDYEVEATIRVVEAVSPDNIASANYHNTPTFKNGYVKDGTPIYTERMIWGNYTTLNDGDYEGNDFWGGYINPTESFLELNWTETYSIQNLRLWHYADHTNAALPGPENMRFEYLDETDNQWKEIGFSNITQTVHTAGNTPYAFVEPVRTSRLRIFMKGSKGKAPALTGIEVDEFISAVQKSSSTELETVNINGQDIAVDSFVNNRYFVQDTEITEVKATSKDNAAVTIAEDDENSYIIRVVSEDEKQVTEYLIKHGKREETPTEEEDKPEVGQQLPTVEEDKVTGTNIVEVDKFDWIDTSSEQTTGNTSVEGPLELAFDKNPNTFWHSAWDKKDSGSYSVYMRLKEADTIRGLRYVPRQDVERNGIATKYILWAKIGPGEDDWVGKRGEWSLDREEKFAYFDQTLRTDYVVFELLEGYAGYGTAAEMELLRREIKPDLVETETESVIPHENSVHPDKIKNISASSEQLPGEPTEGSIHLAFDGKEETFWHTDWNKKDTFYTVDIELTEPEQLTGFGYVPRQDYESNGLVTKYEIHAKLNGKLTKVSEGNWANNREEKIIAFENPIETDYVQFKVLAGNAGFGTAAELKLLKTIEQSTEEQPPVEADDRPMINRTHEEKLNAMKGISVDAGRKYYSVDQLKDIIDVMSTRGYTDLQLMLGNDGLRFVLDDMTITTESKTYDSNKVKEAIKKGNKKYYDDPNGNVLTQADMQDILDYAKAKGIRIVPGINSPGHMDAMLDAMKLLGIENPNYSYRGSISDRTIDLNNEEAVEFTKELIKAYATFFSGQTDLFNIGLDEYANDLFKTGGMGWGHLQSTGQYDKFIEYTNELARIVKSKHMKPVAFNDGIYFNNVTDQGTIDTDIIVSYWTGGWNGFNTASSKLLADKGHDIINLNDHWYYVIGRENENAGYYNLDQGLQGMNNVPFDLVLKNEGEPIQTIGSMIAAWADEPRVPFIRDNFVKWLDTFFQNNKNYFRADYSVVHLAIQNIPEDLSKYTDESVQALKDAKEAVDWQKSANDQGDVNEYINAIVNAIEGLVEKPVDESTPTPDQSEEPGTGEDDEEIEPGQPTPPIEEEQSQEVIKDYFKLVVDFDGEQVVYDRKDSDVWTSAEPAREVYDQYLPEVLERDGKEYKRVEVTFTQSDEEAVLTYVYRTDDYEPTPEPEPEVYAGDYEFELTLDGESSTETLTFASRDKALDFVATLNRLYKAAGYQLITQDNGLPGEYKISLSFEKVVEAQPEVTPEDPTTEAQPEVEEPGTETEPEEEEVPEVEEQPTPELEQPSEPQETPEEQPETVEATFVFTNKDGSAHRGSLGEFSSLEQAERRIRHYANELNYTLQNFRLVDGVFLADIEADLSEPLPEPEQPEEQPIRDVEANFEFTLENGSVHRGSLGKFTSLEQAERRIRHFANEQGYTLHNFQIEDGKFIADVTETPQAASISVWTLGVIGVTSIVSVLKNRD</sequence>
<keyword evidence="6" id="KW-0175">Coiled coil</keyword>
<dbReference type="Gene3D" id="3.20.20.80">
    <property type="entry name" value="Glycosidases"/>
    <property type="match status" value="2"/>
</dbReference>
<dbReference type="InterPro" id="IPR032311">
    <property type="entry name" value="DUF4982"/>
</dbReference>
<dbReference type="InterPro" id="IPR006103">
    <property type="entry name" value="Glyco_hydro_2_cat"/>
</dbReference>
<dbReference type="SUPFAM" id="SSF49785">
    <property type="entry name" value="Galactose-binding domain-like"/>
    <property type="match status" value="3"/>
</dbReference>
<dbReference type="InterPro" id="IPR015883">
    <property type="entry name" value="Glyco_hydro_20_cat"/>
</dbReference>
<reference evidence="10" key="1">
    <citation type="submission" date="2023-12" db="EMBL/GenBank/DDBJ databases">
        <title>Dolosigranulum savutii sp. nov. isolated from human upper respiratory samples collected in Botswana.</title>
        <authorList>
            <person name="Kelly M.S."/>
        </authorList>
    </citation>
    <scope>NUCLEOTIDE SEQUENCE</scope>
    <source>
        <strain evidence="10">MSK211</strain>
        <strain evidence="9">MSK312</strain>
    </source>
</reference>
<dbReference type="InterPro" id="IPR008979">
    <property type="entry name" value="Galactose-bd-like_sf"/>
</dbReference>
<feature type="region of interest" description="Disordered" evidence="7">
    <location>
        <begin position="2206"/>
        <end position="2246"/>
    </location>
</feature>
<dbReference type="InterPro" id="IPR040605">
    <property type="entry name" value="Glyco_hydro2_dom5"/>
</dbReference>
<dbReference type="PROSITE" id="PS50022">
    <property type="entry name" value="FA58C_3"/>
    <property type="match status" value="1"/>
</dbReference>
<comment type="similarity">
    <text evidence="2">Belongs to the glycosyl hydrolase 2 family.</text>
</comment>
<feature type="domain" description="F5/8 type C" evidence="8">
    <location>
        <begin position="1617"/>
        <end position="1763"/>
    </location>
</feature>
<evidence type="ECO:0000313" key="9">
    <source>
        <dbReference type="EMBL" id="XBC48261.1"/>
    </source>
</evidence>
<dbReference type="EMBL" id="CP142436">
    <property type="protein sequence ID" value="XBC51982.1"/>
    <property type="molecule type" value="Genomic_DNA"/>
</dbReference>
<dbReference type="InterPro" id="IPR013783">
    <property type="entry name" value="Ig-like_fold"/>
</dbReference>
<dbReference type="InterPro" id="IPR006104">
    <property type="entry name" value="Glyco_hydro_2_N"/>
</dbReference>
<evidence type="ECO:0000256" key="5">
    <source>
        <dbReference type="ARBA" id="ARBA00023295"/>
    </source>
</evidence>
<protein>
    <submittedName>
        <fullName evidence="10">Glycoside hydrolase family 2 TIM barrel-domain containing protein</fullName>
    </submittedName>
</protein>
<organism evidence="10">
    <name type="scientific">Dolosigranulum savutiense</name>
    <dbReference type="NCBI Taxonomy" id="3110288"/>
    <lineage>
        <taxon>Bacteria</taxon>
        <taxon>Bacillati</taxon>
        <taxon>Bacillota</taxon>
        <taxon>Bacilli</taxon>
        <taxon>Lactobacillales</taxon>
        <taxon>Carnobacteriaceae</taxon>
        <taxon>Dolosigranulum</taxon>
    </lineage>
</organism>
<dbReference type="InterPro" id="IPR006102">
    <property type="entry name" value="Ig-like_GH2"/>
</dbReference>
<dbReference type="Gene3D" id="2.60.120.260">
    <property type="entry name" value="Galactose-binding domain-like"/>
    <property type="match status" value="3"/>
</dbReference>
<dbReference type="SUPFAM" id="SSF49303">
    <property type="entry name" value="beta-Galactosidase/glucuronidase domain"/>
    <property type="match status" value="1"/>
</dbReference>
<dbReference type="Pfam" id="PF16355">
    <property type="entry name" value="DUF4982"/>
    <property type="match status" value="1"/>
</dbReference>
<keyword evidence="3" id="KW-0732">Signal</keyword>
<evidence type="ECO:0000256" key="3">
    <source>
        <dbReference type="ARBA" id="ARBA00022729"/>
    </source>
</evidence>
<dbReference type="Gene3D" id="1.20.1270.90">
    <property type="entry name" value="AF1782-like"/>
    <property type="match status" value="1"/>
</dbReference>
<dbReference type="Pfam" id="PF00703">
    <property type="entry name" value="Glyco_hydro_2"/>
    <property type="match status" value="1"/>
</dbReference>
<dbReference type="GO" id="GO:0004563">
    <property type="term" value="F:beta-N-acetylhexosaminidase activity"/>
    <property type="evidence" value="ECO:0007669"/>
    <property type="project" value="UniProtKB-ARBA"/>
</dbReference>
<dbReference type="InterPro" id="IPR036156">
    <property type="entry name" value="Beta-gal/glucu_dom_sf"/>
</dbReference>
<keyword evidence="4 10" id="KW-0378">Hydrolase</keyword>
<feature type="coiled-coil region" evidence="6">
    <location>
        <begin position="101"/>
        <end position="128"/>
    </location>
</feature>
<evidence type="ECO:0000256" key="2">
    <source>
        <dbReference type="ARBA" id="ARBA00007401"/>
    </source>
</evidence>